<gene>
    <name evidence="3" type="ORF">HRR80_002363</name>
</gene>
<feature type="compositionally biased region" description="Basic and acidic residues" evidence="1">
    <location>
        <begin position="473"/>
        <end position="485"/>
    </location>
</feature>
<dbReference type="InterPro" id="IPR019194">
    <property type="entry name" value="Tscrpt_elong_fac_Eaf_N"/>
</dbReference>
<reference evidence="3" key="1">
    <citation type="submission" date="2023-01" db="EMBL/GenBank/DDBJ databases">
        <title>Exophiala dermititidis isolated from Cystic Fibrosis Patient.</title>
        <authorList>
            <person name="Kurbessoian T."/>
            <person name="Crocker A."/>
            <person name="Murante D."/>
            <person name="Hogan D.A."/>
            <person name="Stajich J.E."/>
        </authorList>
    </citation>
    <scope>NUCLEOTIDE SEQUENCE</scope>
    <source>
        <strain evidence="3">Ex8</strain>
    </source>
</reference>
<proteinExistence type="predicted"/>
<feature type="compositionally biased region" description="Basic and acidic residues" evidence="1">
    <location>
        <begin position="173"/>
        <end position="187"/>
    </location>
</feature>
<feature type="region of interest" description="Disordered" evidence="1">
    <location>
        <begin position="131"/>
        <end position="515"/>
    </location>
</feature>
<sequence>MRPSGWIDPRRPAEYPIVVGESVKANGAGRSSKSLVTVRYNWQPKSGFGSRDSKLTKSGDDYQLTIRDEHSGNDEEYQYSGAISSSTGRTGEDQTSSLALIYDPAKSCFVLETISASLDLNLKRGLSHSTKNARELPQLPIKQSSSTATAQPNGDGGTSPAPDDETPDTDNPYDYRHFLAEARENVEKSALAPGSRTPLTGVSTPVPGGSRFSATTPQFRPTPVPSTSKATPQKTKKQTETLKTRQTSRTATPTIAGKPTAKSKRDSPNKPSSSSKALSKARITDSDEEDEAEADESIIDVARPSAKSSSSFSHLGSRPSASARRGHTRNISANIGSSPHIIINDDDGGLEIDMGSPPPEDRPSRRGRVDPEMFRSHTGTPIGGMSSNSNHAAGNSRPMSQARPSADETHNHGRGRKDRDRDRDVTMKDIEAGTTDEDGDVEEFELGSPRDKLLSVPNSGDVSQIDGDDDDTDGQRDGRHQDQTTHSHSHSQHQQGHAATSTAHHEDDEDDEDLLAAALEAALEEEDQAAAPAAATSAAVGLGIGMATQDDESEVSEEE</sequence>
<feature type="compositionally biased region" description="Polar residues" evidence="1">
    <location>
        <begin position="81"/>
        <end position="94"/>
    </location>
</feature>
<comment type="caution">
    <text evidence="3">The sequence shown here is derived from an EMBL/GenBank/DDBJ whole genome shotgun (WGS) entry which is preliminary data.</text>
</comment>
<feature type="compositionally biased region" description="Low complexity" evidence="1">
    <location>
        <begin position="269"/>
        <end position="281"/>
    </location>
</feature>
<feature type="compositionally biased region" description="Acidic residues" evidence="1">
    <location>
        <begin position="434"/>
        <end position="445"/>
    </location>
</feature>
<evidence type="ECO:0000256" key="1">
    <source>
        <dbReference type="SAM" id="MobiDB-lite"/>
    </source>
</evidence>
<dbReference type="AlphaFoldDB" id="A0AAN6EY29"/>
<dbReference type="Pfam" id="PF09816">
    <property type="entry name" value="EAF"/>
    <property type="match status" value="1"/>
</dbReference>
<accession>A0AAN6EY29</accession>
<dbReference type="EMBL" id="JAJGCB010000003">
    <property type="protein sequence ID" value="KAJ8993860.1"/>
    <property type="molecule type" value="Genomic_DNA"/>
</dbReference>
<feature type="compositionally biased region" description="Basic and acidic residues" evidence="1">
    <location>
        <begin position="405"/>
        <end position="431"/>
    </location>
</feature>
<feature type="compositionally biased region" description="Basic and acidic residues" evidence="1">
    <location>
        <begin position="51"/>
        <end position="73"/>
    </location>
</feature>
<dbReference type="Proteomes" id="UP001161757">
    <property type="component" value="Unassembled WGS sequence"/>
</dbReference>
<feature type="compositionally biased region" description="Basic and acidic residues" evidence="1">
    <location>
        <begin position="359"/>
        <end position="375"/>
    </location>
</feature>
<feature type="compositionally biased region" description="Low complexity" evidence="1">
    <location>
        <begin position="305"/>
        <end position="320"/>
    </location>
</feature>
<feature type="compositionally biased region" description="Polar residues" evidence="1">
    <location>
        <begin position="141"/>
        <end position="152"/>
    </location>
</feature>
<feature type="domain" description="Transcription elongation factor Eaf N-terminal" evidence="2">
    <location>
        <begin position="15"/>
        <end position="124"/>
    </location>
</feature>
<feature type="compositionally biased region" description="Polar residues" evidence="1">
    <location>
        <begin position="385"/>
        <end position="403"/>
    </location>
</feature>
<evidence type="ECO:0000313" key="3">
    <source>
        <dbReference type="EMBL" id="KAJ8993860.1"/>
    </source>
</evidence>
<protein>
    <recommendedName>
        <fullName evidence="2">Transcription elongation factor Eaf N-terminal domain-containing protein</fullName>
    </recommendedName>
</protein>
<organism evidence="3 4">
    <name type="scientific">Exophiala dermatitidis</name>
    <name type="common">Black yeast-like fungus</name>
    <name type="synonym">Wangiella dermatitidis</name>
    <dbReference type="NCBI Taxonomy" id="5970"/>
    <lineage>
        <taxon>Eukaryota</taxon>
        <taxon>Fungi</taxon>
        <taxon>Dikarya</taxon>
        <taxon>Ascomycota</taxon>
        <taxon>Pezizomycotina</taxon>
        <taxon>Eurotiomycetes</taxon>
        <taxon>Chaetothyriomycetidae</taxon>
        <taxon>Chaetothyriales</taxon>
        <taxon>Herpotrichiellaceae</taxon>
        <taxon>Exophiala</taxon>
    </lineage>
</organism>
<feature type="compositionally biased region" description="Acidic residues" evidence="1">
    <location>
        <begin position="286"/>
        <end position="298"/>
    </location>
</feature>
<feature type="region of interest" description="Disordered" evidence="1">
    <location>
        <begin position="45"/>
        <end position="94"/>
    </location>
</feature>
<name>A0AAN6EY29_EXODE</name>
<evidence type="ECO:0000313" key="4">
    <source>
        <dbReference type="Proteomes" id="UP001161757"/>
    </source>
</evidence>
<evidence type="ECO:0000259" key="2">
    <source>
        <dbReference type="Pfam" id="PF09816"/>
    </source>
</evidence>